<keyword evidence="7" id="KW-1185">Reference proteome</keyword>
<dbReference type="AlphaFoldDB" id="A0A6G1KAQ4"/>
<proteinExistence type="predicted"/>
<organism evidence="6 7">
    <name type="scientific">Pleomassaria siparia CBS 279.74</name>
    <dbReference type="NCBI Taxonomy" id="1314801"/>
    <lineage>
        <taxon>Eukaryota</taxon>
        <taxon>Fungi</taxon>
        <taxon>Dikarya</taxon>
        <taxon>Ascomycota</taxon>
        <taxon>Pezizomycotina</taxon>
        <taxon>Dothideomycetes</taxon>
        <taxon>Pleosporomycetidae</taxon>
        <taxon>Pleosporales</taxon>
        <taxon>Pleomassariaceae</taxon>
        <taxon>Pleomassaria</taxon>
    </lineage>
</organism>
<accession>A0A6G1KAQ4</accession>
<evidence type="ECO:0000313" key="6">
    <source>
        <dbReference type="EMBL" id="KAF2709521.1"/>
    </source>
</evidence>
<evidence type="ECO:0000256" key="3">
    <source>
        <dbReference type="ARBA" id="ARBA00022989"/>
    </source>
</evidence>
<dbReference type="GO" id="GO:0016020">
    <property type="term" value="C:membrane"/>
    <property type="evidence" value="ECO:0007669"/>
    <property type="project" value="UniProtKB-SubCell"/>
</dbReference>
<dbReference type="InterPro" id="IPR023352">
    <property type="entry name" value="MAPEG-like_dom_sf"/>
</dbReference>
<reference evidence="6" key="1">
    <citation type="journal article" date="2020" name="Stud. Mycol.">
        <title>101 Dothideomycetes genomes: a test case for predicting lifestyles and emergence of pathogens.</title>
        <authorList>
            <person name="Haridas S."/>
            <person name="Albert R."/>
            <person name="Binder M."/>
            <person name="Bloem J."/>
            <person name="Labutti K."/>
            <person name="Salamov A."/>
            <person name="Andreopoulos B."/>
            <person name="Baker S."/>
            <person name="Barry K."/>
            <person name="Bills G."/>
            <person name="Bluhm B."/>
            <person name="Cannon C."/>
            <person name="Castanera R."/>
            <person name="Culley D."/>
            <person name="Daum C."/>
            <person name="Ezra D."/>
            <person name="Gonzalez J."/>
            <person name="Henrissat B."/>
            <person name="Kuo A."/>
            <person name="Liang C."/>
            <person name="Lipzen A."/>
            <person name="Lutzoni F."/>
            <person name="Magnuson J."/>
            <person name="Mondo S."/>
            <person name="Nolan M."/>
            <person name="Ohm R."/>
            <person name="Pangilinan J."/>
            <person name="Park H.-J."/>
            <person name="Ramirez L."/>
            <person name="Alfaro M."/>
            <person name="Sun H."/>
            <person name="Tritt A."/>
            <person name="Yoshinaga Y."/>
            <person name="Zwiers L.-H."/>
            <person name="Turgeon B."/>
            <person name="Goodwin S."/>
            <person name="Spatafora J."/>
            <person name="Crous P."/>
            <person name="Grigoriev I."/>
        </authorList>
    </citation>
    <scope>NUCLEOTIDE SEQUENCE</scope>
    <source>
        <strain evidence="6">CBS 279.74</strain>
    </source>
</reference>
<evidence type="ECO:0000256" key="4">
    <source>
        <dbReference type="ARBA" id="ARBA00023136"/>
    </source>
</evidence>
<feature type="transmembrane region" description="Helical" evidence="5">
    <location>
        <begin position="120"/>
        <end position="139"/>
    </location>
</feature>
<dbReference type="Gene3D" id="1.20.120.550">
    <property type="entry name" value="Membrane associated eicosanoid/glutathione metabolism-like domain"/>
    <property type="match status" value="1"/>
</dbReference>
<sequence>MAPNLSIYAIPVYWVMALFPHFLAVCTAANVKWDASNPRGSNNQSTIQKSAPKHVYARFERAEAAHKNLLESAPLFIGAVVVGNTAKLEASTLNNAVGAYLALRALYIAVYLNTTTGKYSFFRSATWATSIGVLFTILIKAGNKLY</sequence>
<dbReference type="Pfam" id="PF01124">
    <property type="entry name" value="MAPEG"/>
    <property type="match status" value="1"/>
</dbReference>
<dbReference type="SUPFAM" id="SSF161084">
    <property type="entry name" value="MAPEG domain-like"/>
    <property type="match status" value="1"/>
</dbReference>
<evidence type="ECO:0000256" key="2">
    <source>
        <dbReference type="ARBA" id="ARBA00022692"/>
    </source>
</evidence>
<evidence type="ECO:0008006" key="8">
    <source>
        <dbReference type="Google" id="ProtNLM"/>
    </source>
</evidence>
<dbReference type="PANTHER" id="PTHR35371">
    <property type="entry name" value="INNER MEMBRANE PROTEIN"/>
    <property type="match status" value="1"/>
</dbReference>
<feature type="transmembrane region" description="Helical" evidence="5">
    <location>
        <begin position="97"/>
        <end position="114"/>
    </location>
</feature>
<evidence type="ECO:0000256" key="5">
    <source>
        <dbReference type="SAM" id="Phobius"/>
    </source>
</evidence>
<dbReference type="EMBL" id="MU005770">
    <property type="protein sequence ID" value="KAF2709521.1"/>
    <property type="molecule type" value="Genomic_DNA"/>
</dbReference>
<feature type="transmembrane region" description="Helical" evidence="5">
    <location>
        <begin position="12"/>
        <end position="31"/>
    </location>
</feature>
<evidence type="ECO:0000256" key="1">
    <source>
        <dbReference type="ARBA" id="ARBA00004370"/>
    </source>
</evidence>
<name>A0A6G1KAQ4_9PLEO</name>
<keyword evidence="3 5" id="KW-1133">Transmembrane helix</keyword>
<evidence type="ECO:0000313" key="7">
    <source>
        <dbReference type="Proteomes" id="UP000799428"/>
    </source>
</evidence>
<dbReference type="InterPro" id="IPR001129">
    <property type="entry name" value="Membr-assoc_MAPEG"/>
</dbReference>
<dbReference type="PANTHER" id="PTHR35371:SF1">
    <property type="entry name" value="BLR7753 PROTEIN"/>
    <property type="match status" value="1"/>
</dbReference>
<gene>
    <name evidence="6" type="ORF">K504DRAFT_378827</name>
</gene>
<dbReference type="OrthoDB" id="2122304at2759"/>
<keyword evidence="2 5" id="KW-0812">Transmembrane</keyword>
<dbReference type="Proteomes" id="UP000799428">
    <property type="component" value="Unassembled WGS sequence"/>
</dbReference>
<comment type="subcellular location">
    <subcellularLocation>
        <location evidence="1">Membrane</location>
    </subcellularLocation>
</comment>
<protein>
    <recommendedName>
        <fullName evidence="8">Membrane-associated proteins in eicosanoid and glutathione metabolism</fullName>
    </recommendedName>
</protein>
<keyword evidence="4 5" id="KW-0472">Membrane</keyword>